<dbReference type="EMBL" id="CAJVQB010066873">
    <property type="protein sequence ID" value="CAG8841788.1"/>
    <property type="molecule type" value="Genomic_DNA"/>
</dbReference>
<evidence type="ECO:0000313" key="2">
    <source>
        <dbReference type="Proteomes" id="UP000789901"/>
    </source>
</evidence>
<feature type="non-terminal residue" evidence="1">
    <location>
        <position position="148"/>
    </location>
</feature>
<evidence type="ECO:0000313" key="1">
    <source>
        <dbReference type="EMBL" id="CAG8841788.1"/>
    </source>
</evidence>
<name>A0ABN7WXY6_GIGMA</name>
<gene>
    <name evidence="1" type="ORF">GMARGA_LOCUS35630</name>
</gene>
<dbReference type="Proteomes" id="UP000789901">
    <property type="component" value="Unassembled WGS sequence"/>
</dbReference>
<organism evidence="1 2">
    <name type="scientific">Gigaspora margarita</name>
    <dbReference type="NCBI Taxonomy" id="4874"/>
    <lineage>
        <taxon>Eukaryota</taxon>
        <taxon>Fungi</taxon>
        <taxon>Fungi incertae sedis</taxon>
        <taxon>Mucoromycota</taxon>
        <taxon>Glomeromycotina</taxon>
        <taxon>Glomeromycetes</taxon>
        <taxon>Diversisporales</taxon>
        <taxon>Gigasporaceae</taxon>
        <taxon>Gigaspora</taxon>
    </lineage>
</organism>
<comment type="caution">
    <text evidence="1">The sequence shown here is derived from an EMBL/GenBank/DDBJ whole genome shotgun (WGS) entry which is preliminary data.</text>
</comment>
<sequence length="148" mass="17299">MKDKKQTAPLYVYFLVGDHVLPVPNNKALDIALSKETWFAKFINREETKELSLTSEHKFDQDVGISQNDTIHIYVLAKKEYEIVGLFRQEQGATIRSGPQKRDPKKHFRRIDGLLPNRHRRRTPENGCQHVTNEYGNNFFLTAQKFIK</sequence>
<reference evidence="1 2" key="1">
    <citation type="submission" date="2021-06" db="EMBL/GenBank/DDBJ databases">
        <authorList>
            <person name="Kallberg Y."/>
            <person name="Tangrot J."/>
            <person name="Rosling A."/>
        </authorList>
    </citation>
    <scope>NUCLEOTIDE SEQUENCE [LARGE SCALE GENOMIC DNA]</scope>
    <source>
        <strain evidence="1 2">120-4 pot B 10/14</strain>
    </source>
</reference>
<protein>
    <submittedName>
        <fullName evidence="1">6638_t:CDS:1</fullName>
    </submittedName>
</protein>
<accession>A0ABN7WXY6</accession>
<proteinExistence type="predicted"/>
<keyword evidence="2" id="KW-1185">Reference proteome</keyword>